<evidence type="ECO:0000259" key="1">
    <source>
        <dbReference type="Pfam" id="PF05729"/>
    </source>
</evidence>
<dbReference type="InterPro" id="IPR027417">
    <property type="entry name" value="P-loop_NTPase"/>
</dbReference>
<gene>
    <name evidence="2" type="ORF">FOC81_27615</name>
</gene>
<dbReference type="EMBL" id="CP054569">
    <property type="protein sequence ID" value="QKQ50274.1"/>
    <property type="molecule type" value="Genomic_DNA"/>
</dbReference>
<dbReference type="Proteomes" id="UP000509782">
    <property type="component" value="Chromosome"/>
</dbReference>
<evidence type="ECO:0000313" key="3">
    <source>
        <dbReference type="Proteomes" id="UP000509782"/>
    </source>
</evidence>
<dbReference type="RefSeq" id="WP_174717195.1">
    <property type="nucleotide sequence ID" value="NZ_CP054569.1"/>
</dbReference>
<dbReference type="Gene3D" id="3.40.50.300">
    <property type="entry name" value="P-loop containing nucleotide triphosphate hydrolases"/>
    <property type="match status" value="1"/>
</dbReference>
<dbReference type="Pfam" id="PF05729">
    <property type="entry name" value="NACHT"/>
    <property type="match status" value="1"/>
</dbReference>
<feature type="domain" description="NACHT" evidence="1">
    <location>
        <begin position="175"/>
        <end position="349"/>
    </location>
</feature>
<sequence length="812" mass="92001">METKISNVAKGDKFRDSVAALLRTKFPDAQTEVLVAFKKVDVVYSHDYYGQSQKIGVECKDFAGGVTKDKLIPFVTEYGELVNKGYLDIVFFIVSKPPAAAAKTLASQYRWLRLMTRDELDFHLLGIERYLSDLKLRFSNEGLQSYYVEGRIVGQTGSALEVVERWLDDDARVAPIAVMGGYGKGKSSFALRLASRLAHRNLDDPSRRIPILLRLGQVVHEADLEGLFGKLFTASQRGVDFSFDTLMHLNKEGRLCVILDGFDEMKHAMSAADFKANFKQFNRLLRPNSKVIILGRPNALPAETHELVFRGLRESGGAKISDVNFSEWEEYEIAFFDENEVRDFLLRYMQHLSERSARELPVRFVEDRVVEILAEVEHNVLQRPVHAKIVAELASSPTFNLRGFTKHALYEEFIKSLIERDVDEKRARGPIGTSDRRAFQEKLAWWCWTRPSDGQGYFDRDDVPNDLIADLSMGDSTNHDTLLDEYLVSSLTEAKDNGILYFAHRSFEEFLVSEFMRKETPLASAHLTYANALNEEIIDFLEASSDETWRTRWFRSLPEADVALPIRYYACLAKDASIRRDVMATPIRDLTGVDLLMVLINLSPKSISERDLERMTRWFQSVATDGGDAAALVAILGLAKIAIVNSVAAALAIVQSLLVRVAHRMKWKSPGERNVLVSHEHFGSMERLCGKVLARAKNEKSFFGVELHLDRLREFATQELVGSHRLIMNPNLVRDHEELYGVTALLDGKGEPSSGVDSTISQENFRFFFLDRQIMGEPLSDEVRNLLEPLFSAGRHASFKVVPVREVAGREW</sequence>
<accession>A0A6N0JTE7</accession>
<organism evidence="2 3">
    <name type="scientific">Achromobacter denitrificans</name>
    <name type="common">Alcaligenes denitrificans</name>
    <dbReference type="NCBI Taxonomy" id="32002"/>
    <lineage>
        <taxon>Bacteria</taxon>
        <taxon>Pseudomonadati</taxon>
        <taxon>Pseudomonadota</taxon>
        <taxon>Betaproteobacteria</taxon>
        <taxon>Burkholderiales</taxon>
        <taxon>Alcaligenaceae</taxon>
        <taxon>Achromobacter</taxon>
    </lineage>
</organism>
<protein>
    <submittedName>
        <fullName evidence="2">NACHT domain-containing protein</fullName>
    </submittedName>
</protein>
<dbReference type="SUPFAM" id="SSF52540">
    <property type="entry name" value="P-loop containing nucleoside triphosphate hydrolases"/>
    <property type="match status" value="1"/>
</dbReference>
<dbReference type="AlphaFoldDB" id="A0A6N0JTE7"/>
<proteinExistence type="predicted"/>
<name>A0A6N0JTE7_ACHDE</name>
<dbReference type="InterPro" id="IPR007111">
    <property type="entry name" value="NACHT_NTPase"/>
</dbReference>
<reference evidence="2 3" key="1">
    <citation type="submission" date="2020-05" db="EMBL/GenBank/DDBJ databases">
        <title>FDA dAtabase for Regulatory Grade micrObial Sequences (FDA-ARGOS): Supporting development and validation of Infectious Disease Dx tests.</title>
        <authorList>
            <person name="Sproer C."/>
            <person name="Gronow S."/>
            <person name="Severitt S."/>
            <person name="Schroder I."/>
            <person name="Tallon L."/>
            <person name="Sadzewicz L."/>
            <person name="Zhao X."/>
            <person name="Vavikolanu K."/>
            <person name="Mehta A."/>
            <person name="Aluvathingal J."/>
            <person name="Nadendla S."/>
            <person name="Myers T."/>
            <person name="Yan Y."/>
            <person name="Sichtig H."/>
        </authorList>
    </citation>
    <scope>NUCLEOTIDE SEQUENCE [LARGE SCALE GENOMIC DNA]</scope>
    <source>
        <strain evidence="2 3">FDAARGOS_787</strain>
    </source>
</reference>
<evidence type="ECO:0000313" key="2">
    <source>
        <dbReference type="EMBL" id="QKQ50274.1"/>
    </source>
</evidence>